<keyword evidence="2" id="KW-0694">RNA-binding</keyword>
<dbReference type="SUPFAM" id="SSF57756">
    <property type="entry name" value="Retrovirus zinc finger-like domains"/>
    <property type="match status" value="1"/>
</dbReference>
<dbReference type="AlphaFoldDB" id="A0A1Y1HV01"/>
<dbReference type="Gene3D" id="4.10.60.10">
    <property type="entry name" value="Zinc finger, CCHC-type"/>
    <property type="match status" value="1"/>
</dbReference>
<feature type="domain" description="RRM" evidence="4">
    <location>
        <begin position="75"/>
        <end position="145"/>
    </location>
</feature>
<dbReference type="InterPro" id="IPR035979">
    <property type="entry name" value="RBD_domain_sf"/>
</dbReference>
<evidence type="ECO:0000256" key="3">
    <source>
        <dbReference type="SAM" id="MobiDB-lite"/>
    </source>
</evidence>
<dbReference type="PROSITE" id="PS50158">
    <property type="entry name" value="ZF_CCHC"/>
    <property type="match status" value="1"/>
</dbReference>
<dbReference type="SUPFAM" id="SSF54928">
    <property type="entry name" value="RNA-binding domain, RBD"/>
    <property type="match status" value="1"/>
</dbReference>
<keyword evidence="1" id="KW-0479">Metal-binding</keyword>
<feature type="region of interest" description="Disordered" evidence="3">
    <location>
        <begin position="653"/>
        <end position="672"/>
    </location>
</feature>
<gene>
    <name evidence="6" type="ORF">KFL_001110320</name>
</gene>
<dbReference type="OrthoDB" id="8026949at2759"/>
<accession>A0A1Y1HV01</accession>
<feature type="compositionally biased region" description="Gly residues" evidence="3">
    <location>
        <begin position="533"/>
        <end position="543"/>
    </location>
</feature>
<reference evidence="6 7" key="1">
    <citation type="journal article" date="2014" name="Nat. Commun.">
        <title>Klebsormidium flaccidum genome reveals primary factors for plant terrestrial adaptation.</title>
        <authorList>
            <person name="Hori K."/>
            <person name="Maruyama F."/>
            <person name="Fujisawa T."/>
            <person name="Togashi T."/>
            <person name="Yamamoto N."/>
            <person name="Seo M."/>
            <person name="Sato S."/>
            <person name="Yamada T."/>
            <person name="Mori H."/>
            <person name="Tajima N."/>
            <person name="Moriyama T."/>
            <person name="Ikeuchi M."/>
            <person name="Watanabe M."/>
            <person name="Wada H."/>
            <person name="Kobayashi K."/>
            <person name="Saito M."/>
            <person name="Masuda T."/>
            <person name="Sasaki-Sekimoto Y."/>
            <person name="Mashiguchi K."/>
            <person name="Awai K."/>
            <person name="Shimojima M."/>
            <person name="Masuda S."/>
            <person name="Iwai M."/>
            <person name="Nobusawa T."/>
            <person name="Narise T."/>
            <person name="Kondo S."/>
            <person name="Saito H."/>
            <person name="Sato R."/>
            <person name="Murakawa M."/>
            <person name="Ihara Y."/>
            <person name="Oshima-Yamada Y."/>
            <person name="Ohtaka K."/>
            <person name="Satoh M."/>
            <person name="Sonobe K."/>
            <person name="Ishii M."/>
            <person name="Ohtani R."/>
            <person name="Kanamori-Sato M."/>
            <person name="Honoki R."/>
            <person name="Miyazaki D."/>
            <person name="Mochizuki H."/>
            <person name="Umetsu J."/>
            <person name="Higashi K."/>
            <person name="Shibata D."/>
            <person name="Kamiya Y."/>
            <person name="Sato N."/>
            <person name="Nakamura Y."/>
            <person name="Tabata S."/>
            <person name="Ida S."/>
            <person name="Kurokawa K."/>
            <person name="Ohta H."/>
        </authorList>
    </citation>
    <scope>NUCLEOTIDE SEQUENCE [LARGE SCALE GENOMIC DNA]</scope>
    <source>
        <strain evidence="6 7">NIES-2285</strain>
    </source>
</reference>
<feature type="region of interest" description="Disordered" evidence="3">
    <location>
        <begin position="225"/>
        <end position="276"/>
    </location>
</feature>
<evidence type="ECO:0000313" key="6">
    <source>
        <dbReference type="EMBL" id="GAQ82455.1"/>
    </source>
</evidence>
<feature type="region of interest" description="Disordered" evidence="3">
    <location>
        <begin position="522"/>
        <end position="543"/>
    </location>
</feature>
<dbReference type="SMART" id="SM00360">
    <property type="entry name" value="RRM"/>
    <property type="match status" value="1"/>
</dbReference>
<dbReference type="GO" id="GO:0008270">
    <property type="term" value="F:zinc ion binding"/>
    <property type="evidence" value="ECO:0007669"/>
    <property type="project" value="UniProtKB-KW"/>
</dbReference>
<feature type="compositionally biased region" description="Basic and acidic residues" evidence="3">
    <location>
        <begin position="893"/>
        <end position="906"/>
    </location>
</feature>
<organism evidence="6 7">
    <name type="scientific">Klebsormidium nitens</name>
    <name type="common">Green alga</name>
    <name type="synonym">Ulothrix nitens</name>
    <dbReference type="NCBI Taxonomy" id="105231"/>
    <lineage>
        <taxon>Eukaryota</taxon>
        <taxon>Viridiplantae</taxon>
        <taxon>Streptophyta</taxon>
        <taxon>Klebsormidiophyceae</taxon>
        <taxon>Klebsormidiales</taxon>
        <taxon>Klebsormidiaceae</taxon>
        <taxon>Klebsormidium</taxon>
    </lineage>
</organism>
<keyword evidence="1" id="KW-0862">Zinc</keyword>
<dbReference type="InterPro" id="IPR001878">
    <property type="entry name" value="Znf_CCHC"/>
</dbReference>
<evidence type="ECO:0000256" key="2">
    <source>
        <dbReference type="PROSITE-ProRule" id="PRU00176"/>
    </source>
</evidence>
<sequence>MDREDFRAFSVFLQRWEAFAAEWVGLPREKLWVNFLANNQEAAEQFGFEVNPADHWPLSQSGCLTDCVICDASEEDEAFAEFEVADRVDTARVADARIVRDPRTQESRGFGFITMATREDADAVVRRVNGKAFEGRLLTVEKFPSSKWPLLQASPKGAAPPRPIPSAPSFSLLEAIAEKASVGAQHRWVALWHVCRRLRWLVLIGEDPPEDVVSEEREAWVRWPGCRSTEGANGESEGSGGEEQGAEAAQASQGGWWEEEEAEMASGAGLEGRQRFSGKRGEGLTLKQFEVMVKGSLQDRFKKLQKDVGNPVEGVEFNGRYCIYLGEFLDNPAKLAHEREYEEHCKELDPVGALLTSLKRHFEDRKEGKVQEWVQFRREPGEELPSLLFRLKGLAEDLDKQDADQELVTKFVTSLDRRFAEQASSQAMAATKEPGGAYTLDEAYEAALRVQSINSRLRIARELAPKAVEATRAQWGRKPAVAAHAAVVPAAPQLGAAAPAAEGGSGACHNCGEVGHYRNGCPHPRRNSSGRGQAAGGRGGGGRGPRACFVCGETTHLAAQCAKRAAPAVAATAPSAGGGIDAEEFKAFQEWRAMSQAALAVRAEIEEEDDDCGWDELEYGLGAVALPLPQRSGPAVAMAAAGTRAGAEKARATRAARGKPATGGGVLSPPQRAGKATVEAVGTVQIAQPVDLAAVESLKARRDKAAAKERLARLPDHGRHVAPQGLNRLPKGFAVQGGAAPGRAAEGLGRVAGAAGFSAAKGSSEAEVVQQAGTTSGGWTGPVQEPGPALKGVVTVELGALLALAERAGLDLAAVIEMTAPGGARSVPRIGGTSGAAGVAVAVLSPIAEKARRARKASLAERSEGLAGQAPQTVSWAQVVGEKGRQRASLPKDQPESSRMAEERARGGRVAADAQVARELARAEEEGARRAREEQAVATSRDAELAMELVAREAQERGVDREEVLAAQEMGPGPVVQERATAEAPVLGKGKQREGSPAGLKEDLERGLAWERKLGSGQWRGAEQVADVTLQATEETGAKQLVDAAYAHTKAMACFAEGQPMVSPEQRGTVEKSPDWVDNAQRAVQVVTPRGLVAPHRVLIDGGNFYSMAGAKLKAQLGLRQKDMDAVGHRVHTATGRIEALQGGLTKRPVPIVLNAGTPEELTLYERLAITDSTGYDLLVGTRAAYPPGLSVDRWQEKAVYRADWEGAGQKLGVLPMRLHRTRAASTARAGQRSQASAALACCLTR</sequence>
<proteinExistence type="predicted"/>
<evidence type="ECO:0000256" key="1">
    <source>
        <dbReference type="PROSITE-ProRule" id="PRU00047"/>
    </source>
</evidence>
<feature type="domain" description="CCHC-type" evidence="5">
    <location>
        <begin position="508"/>
        <end position="522"/>
    </location>
</feature>
<dbReference type="Pfam" id="PF00076">
    <property type="entry name" value="RRM_1"/>
    <property type="match status" value="1"/>
</dbReference>
<dbReference type="InterPro" id="IPR050441">
    <property type="entry name" value="RBM"/>
</dbReference>
<evidence type="ECO:0000259" key="4">
    <source>
        <dbReference type="PROSITE" id="PS50102"/>
    </source>
</evidence>
<feature type="region of interest" description="Disordered" evidence="3">
    <location>
        <begin position="881"/>
        <end position="914"/>
    </location>
</feature>
<dbReference type="SMART" id="SM00343">
    <property type="entry name" value="ZnF_C2HC"/>
    <property type="match status" value="2"/>
</dbReference>
<protein>
    <recommendedName>
        <fullName evidence="8">CCHC-type domain-containing protein</fullName>
    </recommendedName>
</protein>
<dbReference type="Gene3D" id="3.30.70.330">
    <property type="match status" value="1"/>
</dbReference>
<evidence type="ECO:0000313" key="7">
    <source>
        <dbReference type="Proteomes" id="UP000054558"/>
    </source>
</evidence>
<dbReference type="STRING" id="105231.A0A1Y1HV01"/>
<keyword evidence="7" id="KW-1185">Reference proteome</keyword>
<dbReference type="GO" id="GO:0003723">
    <property type="term" value="F:RNA binding"/>
    <property type="evidence" value="ECO:0007669"/>
    <property type="project" value="UniProtKB-UniRule"/>
</dbReference>
<keyword evidence="1" id="KW-0863">Zinc-finger</keyword>
<dbReference type="InterPro" id="IPR000504">
    <property type="entry name" value="RRM_dom"/>
</dbReference>
<evidence type="ECO:0000259" key="5">
    <source>
        <dbReference type="PROSITE" id="PS50158"/>
    </source>
</evidence>
<feature type="compositionally biased region" description="Low complexity" evidence="3">
    <location>
        <begin position="246"/>
        <end position="256"/>
    </location>
</feature>
<dbReference type="InterPro" id="IPR012677">
    <property type="entry name" value="Nucleotide-bd_a/b_plait_sf"/>
</dbReference>
<evidence type="ECO:0008006" key="8">
    <source>
        <dbReference type="Google" id="ProtNLM"/>
    </source>
</evidence>
<dbReference type="InterPro" id="IPR036875">
    <property type="entry name" value="Znf_CCHC_sf"/>
</dbReference>
<name>A0A1Y1HV01_KLENI</name>
<dbReference type="PANTHER" id="PTHR48034">
    <property type="entry name" value="TRANSFORMER-2 SEX-DETERMINING PROTEIN-RELATED"/>
    <property type="match status" value="1"/>
</dbReference>
<dbReference type="PROSITE" id="PS50102">
    <property type="entry name" value="RRM"/>
    <property type="match status" value="1"/>
</dbReference>
<dbReference type="Proteomes" id="UP000054558">
    <property type="component" value="Unassembled WGS sequence"/>
</dbReference>
<dbReference type="EMBL" id="DF237060">
    <property type="protein sequence ID" value="GAQ82455.1"/>
    <property type="molecule type" value="Genomic_DNA"/>
</dbReference>